<dbReference type="WBParaSite" id="TCONS_00016777.p1">
    <property type="protein sequence ID" value="TCONS_00016777.p1"/>
    <property type="gene ID" value="XLOC_011431"/>
</dbReference>
<evidence type="ECO:0000313" key="9">
    <source>
        <dbReference type="WBParaSite" id="TCONS_00016777.p1"/>
    </source>
</evidence>
<dbReference type="Proteomes" id="UP000035681">
    <property type="component" value="Unplaced"/>
</dbReference>
<proteinExistence type="predicted"/>
<organism evidence="8">
    <name type="scientific">Strongyloides stercoralis</name>
    <name type="common">Threadworm</name>
    <dbReference type="NCBI Taxonomy" id="6248"/>
    <lineage>
        <taxon>Eukaryota</taxon>
        <taxon>Metazoa</taxon>
        <taxon>Ecdysozoa</taxon>
        <taxon>Nematoda</taxon>
        <taxon>Chromadorea</taxon>
        <taxon>Rhabditida</taxon>
        <taxon>Tylenchina</taxon>
        <taxon>Panagrolaimomorpha</taxon>
        <taxon>Strongyloidoidea</taxon>
        <taxon>Strongyloididae</taxon>
        <taxon>Strongyloides</taxon>
    </lineage>
</organism>
<dbReference type="Pfam" id="PF13639">
    <property type="entry name" value="zf-RING_2"/>
    <property type="match status" value="1"/>
</dbReference>
<feature type="coiled-coil region" evidence="5">
    <location>
        <begin position="81"/>
        <end position="149"/>
    </location>
</feature>
<dbReference type="PANTHER" id="PTHR45969:SF69">
    <property type="entry name" value="FINGER DOMAIN PROTEIN, PUTATIVE (AFU_ORTHOLOGUE AFUA_3G12190)-RELATED"/>
    <property type="match status" value="1"/>
</dbReference>
<dbReference type="STRING" id="6248.A0A0K0ESH5"/>
<protein>
    <submittedName>
        <fullName evidence="8 9">RING-type domain-containing protein</fullName>
    </submittedName>
</protein>
<sequence length="382" mass="44291">MFQNFQCTICTGDFTHDTICACPCGHTFHEKCVKKWLQHQTNCPICRKKCTTAMLTSLFFNIVNESFHEVVLPDKEYRANMDKMLGELNIANGEIKNLKSQLDNAFQTIDFQKKALINYDNLQMEVEVLTKVANDYKNLKKEYKNMLNRLKVCDFYQKIKESKYSTDPSILDEFVMNQEGAVNVTKLLEASIKENRRMKRALIEKQKENNELARRKAHLESEIKTKEEMIEIMKNSLNCTENIFDNYSYYKNDKNTSIDESKENILKPNVNLVGLNTQKDFTSSSSEIIEIIIDDDNTDKSLLNTTSASMLSPSKVSSLLDAAIASKNQSNFNKKDHNDILDEVMDKKVKKMQKYKTNNKDYSIISNPYHLTKFANKKRNYI</sequence>
<dbReference type="WBParaSite" id="SSTP_0001240400.1">
    <property type="protein sequence ID" value="SSTP_0001240400.1"/>
    <property type="gene ID" value="SSTP_0001240400"/>
</dbReference>
<name>A0A0K0ESH5_STRER</name>
<keyword evidence="7" id="KW-1185">Reference proteome</keyword>
<dbReference type="InterPro" id="IPR013083">
    <property type="entry name" value="Znf_RING/FYVE/PHD"/>
</dbReference>
<accession>A0A0K0ESH5</accession>
<feature type="coiled-coil region" evidence="5">
    <location>
        <begin position="188"/>
        <end position="236"/>
    </location>
</feature>
<keyword evidence="2 4" id="KW-0863">Zinc-finger</keyword>
<evidence type="ECO:0000256" key="5">
    <source>
        <dbReference type="SAM" id="Coils"/>
    </source>
</evidence>
<dbReference type="PROSITE" id="PS50089">
    <property type="entry name" value="ZF_RING_2"/>
    <property type="match status" value="1"/>
</dbReference>
<dbReference type="InterPro" id="IPR001841">
    <property type="entry name" value="Znf_RING"/>
</dbReference>
<dbReference type="GO" id="GO:0008270">
    <property type="term" value="F:zinc ion binding"/>
    <property type="evidence" value="ECO:0007669"/>
    <property type="project" value="UniProtKB-KW"/>
</dbReference>
<dbReference type="PANTHER" id="PTHR45969">
    <property type="entry name" value="RING ZINC FINGER PROTEIN-RELATED"/>
    <property type="match status" value="1"/>
</dbReference>
<keyword evidence="3" id="KW-0862">Zinc</keyword>
<evidence type="ECO:0000313" key="7">
    <source>
        <dbReference type="Proteomes" id="UP000035681"/>
    </source>
</evidence>
<dbReference type="GO" id="GO:0061630">
    <property type="term" value="F:ubiquitin protein ligase activity"/>
    <property type="evidence" value="ECO:0007669"/>
    <property type="project" value="TreeGrafter"/>
</dbReference>
<keyword evidence="5" id="KW-0175">Coiled coil</keyword>
<feature type="domain" description="RING-type" evidence="6">
    <location>
        <begin position="7"/>
        <end position="47"/>
    </location>
</feature>
<evidence type="ECO:0000313" key="8">
    <source>
        <dbReference type="WBParaSite" id="SSTP_0001240400.1"/>
    </source>
</evidence>
<evidence type="ECO:0000259" key="6">
    <source>
        <dbReference type="PROSITE" id="PS50089"/>
    </source>
</evidence>
<dbReference type="GO" id="GO:0016567">
    <property type="term" value="P:protein ubiquitination"/>
    <property type="evidence" value="ECO:0007669"/>
    <property type="project" value="TreeGrafter"/>
</dbReference>
<dbReference type="Gene3D" id="3.30.40.10">
    <property type="entry name" value="Zinc/RING finger domain, C3HC4 (zinc finger)"/>
    <property type="match status" value="1"/>
</dbReference>
<dbReference type="SMART" id="SM00184">
    <property type="entry name" value="RING"/>
    <property type="match status" value="1"/>
</dbReference>
<dbReference type="CDD" id="cd16473">
    <property type="entry name" value="RING-H2_RNF103"/>
    <property type="match status" value="1"/>
</dbReference>
<reference evidence="8" key="1">
    <citation type="submission" date="2015-08" db="UniProtKB">
        <authorList>
            <consortium name="WormBaseParasite"/>
        </authorList>
    </citation>
    <scope>IDENTIFICATION</scope>
</reference>
<keyword evidence="1" id="KW-0479">Metal-binding</keyword>
<evidence type="ECO:0000256" key="2">
    <source>
        <dbReference type="ARBA" id="ARBA00022771"/>
    </source>
</evidence>
<dbReference type="SUPFAM" id="SSF57850">
    <property type="entry name" value="RING/U-box"/>
    <property type="match status" value="1"/>
</dbReference>
<evidence type="ECO:0000256" key="4">
    <source>
        <dbReference type="PROSITE-ProRule" id="PRU00175"/>
    </source>
</evidence>
<evidence type="ECO:0000256" key="3">
    <source>
        <dbReference type="ARBA" id="ARBA00022833"/>
    </source>
</evidence>
<dbReference type="AlphaFoldDB" id="A0A0K0ESH5"/>
<evidence type="ECO:0000256" key="1">
    <source>
        <dbReference type="ARBA" id="ARBA00022723"/>
    </source>
</evidence>